<evidence type="ECO:0008006" key="4">
    <source>
        <dbReference type="Google" id="ProtNLM"/>
    </source>
</evidence>
<keyword evidence="1" id="KW-0051">Antiviral defense</keyword>
<dbReference type="EMBL" id="LGYO01000015">
    <property type="protein sequence ID" value="KNZ42387.1"/>
    <property type="molecule type" value="Genomic_DNA"/>
</dbReference>
<proteinExistence type="predicted"/>
<evidence type="ECO:0000313" key="2">
    <source>
        <dbReference type="EMBL" id="KNZ42387.1"/>
    </source>
</evidence>
<dbReference type="STRING" id="52689.AKG39_07065"/>
<dbReference type="InterPro" id="IPR013422">
    <property type="entry name" value="CRISPR-assoc_prot_Cas5_N"/>
</dbReference>
<name>A0A0L6U231_9FIRM</name>
<dbReference type="OrthoDB" id="5363158at2"/>
<dbReference type="Proteomes" id="UP000036873">
    <property type="component" value="Unassembled WGS sequence"/>
</dbReference>
<dbReference type="PATRIC" id="fig|52689.4.peg.521"/>
<dbReference type="NCBIfam" id="TIGR02593">
    <property type="entry name" value="CRISPR_cas5"/>
    <property type="match status" value="1"/>
</dbReference>
<dbReference type="InterPro" id="IPR013421">
    <property type="entry name" value="CRISPR-assoc_prot_Cas5_HALMA"/>
</dbReference>
<protein>
    <recommendedName>
        <fullName evidence="4">CRISPR-associated protein Cas5</fullName>
    </recommendedName>
</protein>
<evidence type="ECO:0000313" key="3">
    <source>
        <dbReference type="Proteomes" id="UP000036873"/>
    </source>
</evidence>
<comment type="caution">
    <text evidence="2">The sequence shown here is derived from an EMBL/GenBank/DDBJ whole genome shotgun (WGS) entry which is preliminary data.</text>
</comment>
<gene>
    <name evidence="2" type="ORF">AKG39_07065</name>
</gene>
<dbReference type="GO" id="GO:0051607">
    <property type="term" value="P:defense response to virus"/>
    <property type="evidence" value="ECO:0007669"/>
    <property type="project" value="UniProtKB-KW"/>
</dbReference>
<sequence length="251" mass="28759">METLTFKLSGETGFFKQPDVNTYQYYTYGHIHKVALLGILGGILGLDGYNQQSKSDSYPEFYAQLQHLKVAIQPLNKEGYIPKKVQVFNNSVGYASKEAGGNLIVKEQWLEKPAWQIYLLFDNSDADVLPQDLKNRFLEKRFVYLPYLGKNDHYANIEGIEVYPLEVLSPDLPVRIHSLFPKLSGSLVPPDDLFLDDTDELDFKYEERLPLTIDSYSNQYQTIPFIYTNIPVKLSATTTVHQVAKTNLIFF</sequence>
<keyword evidence="3" id="KW-1185">Reference proteome</keyword>
<accession>A0A0L6U231</accession>
<dbReference type="AlphaFoldDB" id="A0A0L6U231"/>
<dbReference type="RefSeq" id="WP_050739678.1">
    <property type="nucleotide sequence ID" value="NZ_LGYO01000015.1"/>
</dbReference>
<organism evidence="2 3">
    <name type="scientific">Acetobacterium bakii</name>
    <dbReference type="NCBI Taxonomy" id="52689"/>
    <lineage>
        <taxon>Bacteria</taxon>
        <taxon>Bacillati</taxon>
        <taxon>Bacillota</taxon>
        <taxon>Clostridia</taxon>
        <taxon>Eubacteriales</taxon>
        <taxon>Eubacteriaceae</taxon>
        <taxon>Acetobacterium</taxon>
    </lineage>
</organism>
<evidence type="ECO:0000256" key="1">
    <source>
        <dbReference type="ARBA" id="ARBA00023118"/>
    </source>
</evidence>
<reference evidence="3" key="1">
    <citation type="submission" date="2015-07" db="EMBL/GenBank/DDBJ databases">
        <title>Draft genome sequence of Acetobacterium bakii DSM 8293, a potential psychrophilic chemical producer through syngas fermentation.</title>
        <authorList>
            <person name="Song Y."/>
            <person name="Hwang S."/>
            <person name="Cho B.-K."/>
        </authorList>
    </citation>
    <scope>NUCLEOTIDE SEQUENCE [LARGE SCALE GENOMIC DNA]</scope>
    <source>
        <strain evidence="3">DSM 8239</strain>
    </source>
</reference>
<dbReference type="NCBIfam" id="TIGR02592">
    <property type="entry name" value="cas_Cas5h"/>
    <property type="match status" value="1"/>
</dbReference>